<sequence>MGKKKQLIDQIIVLINKLEEEYAKDIKSGVLQLTYSRYKNALEILENDEDIKGINISGGVRGYMDSYNGYLNTLLGEMHKTEKLMRELS</sequence>
<evidence type="ECO:0000313" key="1">
    <source>
        <dbReference type="EMBL" id="RVT59988.1"/>
    </source>
</evidence>
<reference evidence="1 2" key="1">
    <citation type="submission" date="2019-01" db="EMBL/GenBank/DDBJ databases">
        <title>Bacillus sp. M5HDSG1-1, whole genome shotgun sequence.</title>
        <authorList>
            <person name="Tuo L."/>
        </authorList>
    </citation>
    <scope>NUCLEOTIDE SEQUENCE [LARGE SCALE GENOMIC DNA]</scope>
    <source>
        <strain evidence="1 2">M5HDSG1-1</strain>
    </source>
</reference>
<evidence type="ECO:0000313" key="2">
    <source>
        <dbReference type="Proteomes" id="UP000288024"/>
    </source>
</evidence>
<dbReference type="RefSeq" id="WP_127739767.1">
    <property type="nucleotide sequence ID" value="NZ_RZTZ01000008.1"/>
</dbReference>
<keyword evidence="2" id="KW-1185">Reference proteome</keyword>
<gene>
    <name evidence="1" type="ORF">EM808_18940</name>
</gene>
<comment type="caution">
    <text evidence="1">The sequence shown here is derived from an EMBL/GenBank/DDBJ whole genome shotgun (WGS) entry which is preliminary data.</text>
</comment>
<dbReference type="EMBL" id="RZTZ01000008">
    <property type="protein sequence ID" value="RVT59988.1"/>
    <property type="molecule type" value="Genomic_DNA"/>
</dbReference>
<accession>A0A437K809</accession>
<protein>
    <submittedName>
        <fullName evidence="1">Uncharacterized protein</fullName>
    </submittedName>
</protein>
<dbReference type="Proteomes" id="UP000288024">
    <property type="component" value="Unassembled WGS sequence"/>
</dbReference>
<organism evidence="1 2">
    <name type="scientific">Niallia taxi</name>
    <dbReference type="NCBI Taxonomy" id="2499688"/>
    <lineage>
        <taxon>Bacteria</taxon>
        <taxon>Bacillati</taxon>
        <taxon>Bacillota</taxon>
        <taxon>Bacilli</taxon>
        <taxon>Bacillales</taxon>
        <taxon>Bacillaceae</taxon>
        <taxon>Niallia</taxon>
    </lineage>
</organism>
<name>A0A437K809_9BACI</name>
<proteinExistence type="predicted"/>
<dbReference type="AlphaFoldDB" id="A0A437K809"/>